<dbReference type="Pfam" id="PF05065">
    <property type="entry name" value="Phage_capsid"/>
    <property type="match status" value="1"/>
</dbReference>
<accession>A0A0Z8U2Z3</accession>
<comment type="subcellular location">
    <subcellularLocation>
        <location evidence="1">Virion</location>
    </subcellularLocation>
</comment>
<dbReference type="NCBIfam" id="TIGR01554">
    <property type="entry name" value="major_cap_HK97"/>
    <property type="match status" value="1"/>
</dbReference>
<reference evidence="3 4" key="1">
    <citation type="submission" date="2016-02" db="EMBL/GenBank/DDBJ databases">
        <authorList>
            <consortium name="Pathogen Informatics"/>
        </authorList>
    </citation>
    <scope>NUCLEOTIDE SEQUENCE [LARGE SCALE GENOMIC DNA]</scope>
    <source>
        <strain evidence="3 4">SS1062</strain>
    </source>
</reference>
<dbReference type="EMBL" id="FIKT01000033">
    <property type="protein sequence ID" value="CYX30230.1"/>
    <property type="molecule type" value="Genomic_DNA"/>
</dbReference>
<evidence type="ECO:0000313" key="3">
    <source>
        <dbReference type="EMBL" id="CYX30230.1"/>
    </source>
</evidence>
<dbReference type="SUPFAM" id="SSF56563">
    <property type="entry name" value="Major capsid protein gp5"/>
    <property type="match status" value="1"/>
</dbReference>
<dbReference type="AlphaFoldDB" id="A0A0Z8U2Z3"/>
<dbReference type="InterPro" id="IPR054612">
    <property type="entry name" value="Phage_capsid-like_C"/>
</dbReference>
<organism evidence="3 4">
    <name type="scientific">Streptococcus suis</name>
    <dbReference type="NCBI Taxonomy" id="1307"/>
    <lineage>
        <taxon>Bacteria</taxon>
        <taxon>Bacillati</taxon>
        <taxon>Bacillota</taxon>
        <taxon>Bacilli</taxon>
        <taxon>Lactobacillales</taxon>
        <taxon>Streptococcaceae</taxon>
        <taxon>Streptococcus</taxon>
    </lineage>
</organism>
<evidence type="ECO:0000313" key="4">
    <source>
        <dbReference type="Proteomes" id="UP000071962"/>
    </source>
</evidence>
<protein>
    <submittedName>
        <fullName evidence="3">Capsid protein</fullName>
    </submittedName>
</protein>
<name>A0A0Z8U2Z3_STRSU</name>
<gene>
    <name evidence="3" type="ORF">ERS132551_01945</name>
</gene>
<proteinExistence type="predicted"/>
<dbReference type="Proteomes" id="UP000071962">
    <property type="component" value="Unassembled WGS sequence"/>
</dbReference>
<dbReference type="InterPro" id="IPR024455">
    <property type="entry name" value="Phage_capsid"/>
</dbReference>
<feature type="domain" description="Phage capsid-like C-terminal" evidence="2">
    <location>
        <begin position="52"/>
        <end position="255"/>
    </location>
</feature>
<dbReference type="RefSeq" id="WP_044763431.1">
    <property type="nucleotide sequence ID" value="NZ_CEKS01000106.1"/>
</dbReference>
<sequence>MTLTLTRQKENLENYIRSKGYSTTGMNLLGNQVILEKPIIDSYEEVNRPKELVDLVNTIETLTDGGEYEVNNFSSEVLEEVNLERSELPNIDKKTIKVNYSVRSFSGYLTFSQEQIDDGQYNLSDYLGRKIVKLERKTRNKEIGKILQTAEKKTATDIDELKSIISLISPERKVSIVMTQSLFDILSKIKDTTGNYLLKTDKAAGTTETFYVDNFLIVDDTTLGSNGDKHAFVGDLENFVTLFDRKKPTLSWSSSGTIFGTRLVLHTRFDAKKIEADCGYLVAWN</sequence>
<evidence type="ECO:0000256" key="1">
    <source>
        <dbReference type="ARBA" id="ARBA00004328"/>
    </source>
</evidence>
<evidence type="ECO:0000259" key="2">
    <source>
        <dbReference type="Pfam" id="PF05065"/>
    </source>
</evidence>